<dbReference type="InterPro" id="IPR052217">
    <property type="entry name" value="Mito/Peroxisomal_Carrier"/>
</dbReference>
<dbReference type="AlphaFoldDB" id="A0AAI8YWX8"/>
<comment type="subcellular location">
    <subcellularLocation>
        <location evidence="1">Mitochondrion inner membrane</location>
        <topology evidence="1">Multi-pass membrane protein</topology>
    </subcellularLocation>
</comment>
<evidence type="ECO:0000256" key="3">
    <source>
        <dbReference type="ARBA" id="ARBA00022448"/>
    </source>
</evidence>
<dbReference type="InterPro" id="IPR023395">
    <property type="entry name" value="MCP_dom_sf"/>
</dbReference>
<evidence type="ECO:0000256" key="5">
    <source>
        <dbReference type="ARBA" id="ARBA00022737"/>
    </source>
</evidence>
<dbReference type="EMBL" id="CAVMBE010000017">
    <property type="protein sequence ID" value="CAK3965073.1"/>
    <property type="molecule type" value="Genomic_DNA"/>
</dbReference>
<comment type="caution">
    <text evidence="13">The sequence shown here is derived from an EMBL/GenBank/DDBJ whole genome shotgun (WGS) entry which is preliminary data.</text>
</comment>
<dbReference type="GO" id="GO:0005743">
    <property type="term" value="C:mitochondrial inner membrane"/>
    <property type="evidence" value="ECO:0007669"/>
    <property type="project" value="UniProtKB-SubCell"/>
</dbReference>
<evidence type="ECO:0000256" key="4">
    <source>
        <dbReference type="ARBA" id="ARBA00022692"/>
    </source>
</evidence>
<keyword evidence="9 10" id="KW-0472">Membrane</keyword>
<proteinExistence type="inferred from homology"/>
<dbReference type="Proteomes" id="UP001296104">
    <property type="component" value="Unassembled WGS sequence"/>
</dbReference>
<evidence type="ECO:0000256" key="8">
    <source>
        <dbReference type="ARBA" id="ARBA00023128"/>
    </source>
</evidence>
<feature type="transmembrane region" description="Helical" evidence="12">
    <location>
        <begin position="123"/>
        <end position="146"/>
    </location>
</feature>
<dbReference type="GO" id="GO:0015217">
    <property type="term" value="F:ADP transmembrane transporter activity"/>
    <property type="evidence" value="ECO:0007669"/>
    <property type="project" value="TreeGrafter"/>
</dbReference>
<keyword evidence="14" id="KW-1185">Reference proteome</keyword>
<evidence type="ECO:0000313" key="14">
    <source>
        <dbReference type="Proteomes" id="UP001296104"/>
    </source>
</evidence>
<dbReference type="PANTHER" id="PTHR45939:SF1">
    <property type="entry name" value="MITOCHONDRIAL THIAMINE PYROPHOSPHATE CARRIER 1-RELATED"/>
    <property type="match status" value="1"/>
</dbReference>
<accession>A0AAI8YWX8</accession>
<name>A0AAI8YWX8_9PEZI</name>
<keyword evidence="7 12" id="KW-1133">Transmembrane helix</keyword>
<dbReference type="PROSITE" id="PS50920">
    <property type="entry name" value="SOLCAR"/>
    <property type="match status" value="3"/>
</dbReference>
<evidence type="ECO:0000256" key="10">
    <source>
        <dbReference type="PROSITE-ProRule" id="PRU00282"/>
    </source>
</evidence>
<feature type="repeat" description="Solcar" evidence="10">
    <location>
        <begin position="14"/>
        <end position="108"/>
    </location>
</feature>
<keyword evidence="4 10" id="KW-0812">Transmembrane</keyword>
<keyword evidence="8" id="KW-0496">Mitochondrion</keyword>
<sequence>MAPAPSKQELPPWGVALAGSAGALVANAMVYPLDIVKTRLQVQVKRNEKDTHVDHDSHVHYEGTLHAIQHIVQEEGMHGLFQGMTGNLLGVVSTNFAYFYWYGFIRTLYHKRIAKSDAPAGTLVELSLGAFAGALAQIFTIPISVITTRQQTQRKDERKNMFATAKEIVDGPEGVAGLWRGIKASMVLVVNPSITYGAYERLRTLLFPGKTSLAPHESFLLGALSKMMATVATQPLIIAKVGLQGNPPPQRNGKPFKSFVEVMQFVLERDGFLGLYKGIGPQLLKGFLVQGILMMTKERVELLFVLLFRAVRKMRREQLDKLAKITADSIDRAKQTAPK</sequence>
<evidence type="ECO:0000256" key="7">
    <source>
        <dbReference type="ARBA" id="ARBA00022989"/>
    </source>
</evidence>
<dbReference type="SUPFAM" id="SSF103506">
    <property type="entry name" value="Mitochondrial carrier"/>
    <property type="match status" value="1"/>
</dbReference>
<dbReference type="InterPro" id="IPR002067">
    <property type="entry name" value="MCP"/>
</dbReference>
<protein>
    <submittedName>
        <fullName evidence="13">Peroxisomal adenine nucleotide transporter 1</fullName>
    </submittedName>
</protein>
<evidence type="ECO:0000256" key="11">
    <source>
        <dbReference type="RuleBase" id="RU000488"/>
    </source>
</evidence>
<evidence type="ECO:0000256" key="1">
    <source>
        <dbReference type="ARBA" id="ARBA00004448"/>
    </source>
</evidence>
<evidence type="ECO:0000313" key="13">
    <source>
        <dbReference type="EMBL" id="CAK3965073.1"/>
    </source>
</evidence>
<keyword evidence="6" id="KW-0999">Mitochondrion inner membrane</keyword>
<reference evidence="13" key="1">
    <citation type="submission" date="2023-11" db="EMBL/GenBank/DDBJ databases">
        <authorList>
            <person name="Alioto T."/>
            <person name="Alioto T."/>
            <person name="Gomez Garrido J."/>
        </authorList>
    </citation>
    <scope>NUCLEOTIDE SEQUENCE</scope>
</reference>
<dbReference type="PANTHER" id="PTHR45939">
    <property type="entry name" value="PEROXISOMAL MEMBRANE PROTEIN PMP34-RELATED"/>
    <property type="match status" value="1"/>
</dbReference>
<feature type="repeat" description="Solcar" evidence="10">
    <location>
        <begin position="217"/>
        <end position="303"/>
    </location>
</feature>
<dbReference type="InterPro" id="IPR018108">
    <property type="entry name" value="MCP_transmembrane"/>
</dbReference>
<dbReference type="Pfam" id="PF00153">
    <property type="entry name" value="Mito_carr"/>
    <property type="match status" value="3"/>
</dbReference>
<evidence type="ECO:0000256" key="9">
    <source>
        <dbReference type="ARBA" id="ARBA00023136"/>
    </source>
</evidence>
<gene>
    <name evidence="13" type="ORF">LECACI_7A003496</name>
</gene>
<keyword evidence="5" id="KW-0677">Repeat</keyword>
<comment type="similarity">
    <text evidence="2 11">Belongs to the mitochondrial carrier (TC 2.A.29) family.</text>
</comment>
<feature type="repeat" description="Solcar" evidence="10">
    <location>
        <begin position="120"/>
        <end position="205"/>
    </location>
</feature>
<feature type="transmembrane region" description="Helical" evidence="12">
    <location>
        <begin position="86"/>
        <end position="103"/>
    </location>
</feature>
<keyword evidence="3 11" id="KW-0813">Transport</keyword>
<evidence type="ECO:0000256" key="2">
    <source>
        <dbReference type="ARBA" id="ARBA00006375"/>
    </source>
</evidence>
<organism evidence="13 14">
    <name type="scientific">Lecanosticta acicola</name>
    <dbReference type="NCBI Taxonomy" id="111012"/>
    <lineage>
        <taxon>Eukaryota</taxon>
        <taxon>Fungi</taxon>
        <taxon>Dikarya</taxon>
        <taxon>Ascomycota</taxon>
        <taxon>Pezizomycotina</taxon>
        <taxon>Dothideomycetes</taxon>
        <taxon>Dothideomycetidae</taxon>
        <taxon>Mycosphaerellales</taxon>
        <taxon>Mycosphaerellaceae</taxon>
        <taxon>Lecanosticta</taxon>
    </lineage>
</organism>
<dbReference type="PRINTS" id="PR00926">
    <property type="entry name" value="MITOCARRIER"/>
</dbReference>
<feature type="transmembrane region" description="Helical" evidence="12">
    <location>
        <begin position="12"/>
        <end position="33"/>
    </location>
</feature>
<dbReference type="Gene3D" id="1.50.40.10">
    <property type="entry name" value="Mitochondrial carrier domain"/>
    <property type="match status" value="1"/>
</dbReference>
<evidence type="ECO:0000256" key="12">
    <source>
        <dbReference type="SAM" id="Phobius"/>
    </source>
</evidence>
<evidence type="ECO:0000256" key="6">
    <source>
        <dbReference type="ARBA" id="ARBA00022792"/>
    </source>
</evidence>